<name>A0ABQ8IV58_DERPT</name>
<comment type="caution">
    <text evidence="3">The sequence shown here is derived from an EMBL/GenBank/DDBJ whole genome shotgun (WGS) entry which is preliminary data.</text>
</comment>
<feature type="transmembrane region" description="Helical" evidence="2">
    <location>
        <begin position="304"/>
        <end position="327"/>
    </location>
</feature>
<feature type="compositionally biased region" description="Polar residues" evidence="1">
    <location>
        <begin position="376"/>
        <end position="394"/>
    </location>
</feature>
<dbReference type="EMBL" id="NJHN03000112">
    <property type="protein sequence ID" value="KAH9414159.1"/>
    <property type="molecule type" value="Genomic_DNA"/>
</dbReference>
<evidence type="ECO:0000256" key="2">
    <source>
        <dbReference type="SAM" id="Phobius"/>
    </source>
</evidence>
<evidence type="ECO:0000313" key="4">
    <source>
        <dbReference type="Proteomes" id="UP000887458"/>
    </source>
</evidence>
<protein>
    <submittedName>
        <fullName evidence="3">Uncharacterized protein</fullName>
    </submittedName>
</protein>
<sequence length="414" mass="47766">MSKWTLNIGICLMWMIVIETWIVMTQRTDQYLPEPYAKDTICQSFQQNSGSNLNILAIGITRDGYLRLITKNNLSYVVPAYALDTINKKLHLISWPQPLSLQYPQFIQFYEAIKKFNFQVWFMFDQESDWICVATDYTQTQGAFNYDIKLRSAIKGWNYSEADSIVISTSQPCLLYAIHQQTTSLRIRRWHSKKPIRQISTKLLKTSYGSIICFDESGNNITIVRNEDESSYCIKPVQWPILTGFVANGSFYLFGHSYVYVFEENAYNNPRKIYPFQQIRYDSFFRCIATINENATCPKNYLCWVILVIIMLMVILMMIIWSIFFTCRRRRARQQSMIAEKTMNSKYIFSKLSTKRSKASSLQNGTAQPPVMADNQAASSTGSSCVDSNMISNTSASRSKRSSKRSPSSRAKST</sequence>
<organism evidence="3 4">
    <name type="scientific">Dermatophagoides pteronyssinus</name>
    <name type="common">European house dust mite</name>
    <dbReference type="NCBI Taxonomy" id="6956"/>
    <lineage>
        <taxon>Eukaryota</taxon>
        <taxon>Metazoa</taxon>
        <taxon>Ecdysozoa</taxon>
        <taxon>Arthropoda</taxon>
        <taxon>Chelicerata</taxon>
        <taxon>Arachnida</taxon>
        <taxon>Acari</taxon>
        <taxon>Acariformes</taxon>
        <taxon>Sarcoptiformes</taxon>
        <taxon>Astigmata</taxon>
        <taxon>Psoroptidia</taxon>
        <taxon>Analgoidea</taxon>
        <taxon>Pyroglyphidae</taxon>
        <taxon>Dermatophagoidinae</taxon>
        <taxon>Dermatophagoides</taxon>
    </lineage>
</organism>
<reference evidence="3 4" key="2">
    <citation type="journal article" date="2022" name="Mol. Biol. Evol.">
        <title>Comparative Genomics Reveals Insights into the Divergent Evolution of Astigmatic Mites and Household Pest Adaptations.</title>
        <authorList>
            <person name="Xiong Q."/>
            <person name="Wan A.T."/>
            <person name="Liu X."/>
            <person name="Fung C.S."/>
            <person name="Xiao X."/>
            <person name="Malainual N."/>
            <person name="Hou J."/>
            <person name="Wang L."/>
            <person name="Wang M."/>
            <person name="Yang K.Y."/>
            <person name="Cui Y."/>
            <person name="Leung E.L."/>
            <person name="Nong W."/>
            <person name="Shin S.K."/>
            <person name="Au S.W."/>
            <person name="Jeong K.Y."/>
            <person name="Chew F.T."/>
            <person name="Hui J.H."/>
            <person name="Leung T.F."/>
            <person name="Tungtrongchitr A."/>
            <person name="Zhong N."/>
            <person name="Liu Z."/>
            <person name="Tsui S.K."/>
        </authorList>
    </citation>
    <scope>NUCLEOTIDE SEQUENCE [LARGE SCALE GENOMIC DNA]</scope>
    <source>
        <strain evidence="3">Derp</strain>
    </source>
</reference>
<feature type="transmembrane region" description="Helical" evidence="2">
    <location>
        <begin position="7"/>
        <end position="24"/>
    </location>
</feature>
<keyword evidence="4" id="KW-1185">Reference proteome</keyword>
<feature type="region of interest" description="Disordered" evidence="1">
    <location>
        <begin position="360"/>
        <end position="414"/>
    </location>
</feature>
<accession>A0ABQ8IV58</accession>
<feature type="compositionally biased region" description="Low complexity" evidence="1">
    <location>
        <begin position="405"/>
        <end position="414"/>
    </location>
</feature>
<gene>
    <name evidence="3" type="ORF">DERP_008354</name>
</gene>
<evidence type="ECO:0000256" key="1">
    <source>
        <dbReference type="SAM" id="MobiDB-lite"/>
    </source>
</evidence>
<evidence type="ECO:0000313" key="3">
    <source>
        <dbReference type="EMBL" id="KAH9414159.1"/>
    </source>
</evidence>
<keyword evidence="2" id="KW-1133">Transmembrane helix</keyword>
<keyword evidence="2" id="KW-0812">Transmembrane</keyword>
<dbReference type="Proteomes" id="UP000887458">
    <property type="component" value="Unassembled WGS sequence"/>
</dbReference>
<proteinExistence type="predicted"/>
<reference evidence="3 4" key="1">
    <citation type="journal article" date="2018" name="J. Allergy Clin. Immunol.">
        <title>High-quality assembly of Dermatophagoides pteronyssinus genome and transcriptome reveals a wide range of novel allergens.</title>
        <authorList>
            <person name="Liu X.Y."/>
            <person name="Yang K.Y."/>
            <person name="Wang M.Q."/>
            <person name="Kwok J.S."/>
            <person name="Zeng X."/>
            <person name="Yang Z."/>
            <person name="Xiao X.J."/>
            <person name="Lau C.P."/>
            <person name="Li Y."/>
            <person name="Huang Z.M."/>
            <person name="Ba J.G."/>
            <person name="Yim A.K."/>
            <person name="Ouyang C.Y."/>
            <person name="Ngai S.M."/>
            <person name="Chan T.F."/>
            <person name="Leung E.L."/>
            <person name="Liu L."/>
            <person name="Liu Z.G."/>
            <person name="Tsui S.K."/>
        </authorList>
    </citation>
    <scope>NUCLEOTIDE SEQUENCE [LARGE SCALE GENOMIC DNA]</scope>
    <source>
        <strain evidence="3">Derp</strain>
    </source>
</reference>
<keyword evidence="2" id="KW-0472">Membrane</keyword>